<dbReference type="InterPro" id="IPR001810">
    <property type="entry name" value="F-box_dom"/>
</dbReference>
<dbReference type="OrthoDB" id="2095648at2759"/>
<name>A0A6D2KI83_9BRAS</name>
<dbReference type="Pfam" id="PF13516">
    <property type="entry name" value="LRR_6"/>
    <property type="match status" value="1"/>
</dbReference>
<protein>
    <recommendedName>
        <fullName evidence="1">F-box domain-containing protein</fullName>
    </recommendedName>
</protein>
<dbReference type="InterPro" id="IPR006553">
    <property type="entry name" value="Leu-rich_rpt_Cys-con_subtyp"/>
</dbReference>
<dbReference type="SUPFAM" id="SSF81383">
    <property type="entry name" value="F-box domain"/>
    <property type="match status" value="1"/>
</dbReference>
<evidence type="ECO:0000313" key="2">
    <source>
        <dbReference type="EMBL" id="CAA7052729.1"/>
    </source>
</evidence>
<dbReference type="PANTHER" id="PTHR38926">
    <property type="entry name" value="F-BOX DOMAIN CONTAINING PROTEIN, EXPRESSED"/>
    <property type="match status" value="1"/>
</dbReference>
<dbReference type="InterPro" id="IPR001611">
    <property type="entry name" value="Leu-rich_rpt"/>
</dbReference>
<dbReference type="Pfam" id="PF12937">
    <property type="entry name" value="F-box-like"/>
    <property type="match status" value="1"/>
</dbReference>
<evidence type="ECO:0000313" key="3">
    <source>
        <dbReference type="Proteomes" id="UP000467841"/>
    </source>
</evidence>
<dbReference type="Proteomes" id="UP000467841">
    <property type="component" value="Unassembled WGS sequence"/>
</dbReference>
<dbReference type="InterPro" id="IPR055411">
    <property type="entry name" value="LRR_FXL15/At3g58940/PEG3-like"/>
</dbReference>
<dbReference type="PANTHER" id="PTHR38926:SF29">
    <property type="entry name" value="F-BOX PROTEIN SKIP19-RELATED"/>
    <property type="match status" value="1"/>
</dbReference>
<dbReference type="SUPFAM" id="SSF52047">
    <property type="entry name" value="RNI-like"/>
    <property type="match status" value="1"/>
</dbReference>
<dbReference type="PROSITE" id="PS50181">
    <property type="entry name" value="FBOX"/>
    <property type="match status" value="1"/>
</dbReference>
<organism evidence="2 3">
    <name type="scientific">Microthlaspi erraticum</name>
    <dbReference type="NCBI Taxonomy" id="1685480"/>
    <lineage>
        <taxon>Eukaryota</taxon>
        <taxon>Viridiplantae</taxon>
        <taxon>Streptophyta</taxon>
        <taxon>Embryophyta</taxon>
        <taxon>Tracheophyta</taxon>
        <taxon>Spermatophyta</taxon>
        <taxon>Magnoliopsida</taxon>
        <taxon>eudicotyledons</taxon>
        <taxon>Gunneridae</taxon>
        <taxon>Pentapetalae</taxon>
        <taxon>rosids</taxon>
        <taxon>malvids</taxon>
        <taxon>Brassicales</taxon>
        <taxon>Brassicaceae</taxon>
        <taxon>Coluteocarpeae</taxon>
        <taxon>Microthlaspi</taxon>
    </lineage>
</organism>
<dbReference type="Gene3D" id="3.80.10.10">
    <property type="entry name" value="Ribonuclease Inhibitor"/>
    <property type="match status" value="1"/>
</dbReference>
<sequence length="289" mass="32755">MASSSSSSSLPLPPLKKYGGHRNWADLPPELTSSILLRLGAIEILENAQKVCKSWHHVCKDPSMWRKIKMDHEKWYESLNTMLRHETICRHAVDRSLGGLVEIDIWYIGTNSLLSYIVDSTSNLRRLRLPWCNVITDEGYLKAVVKLPLLEELDISYCSILEETLEVLGKSCPKLKTLHALNLCSPVIDYDAEAIEINGTDDEFAIAIAESMPELRHLQLAGNGLISNKGLEAILDACPHLEHLDLRECYNINLVGDLQKRCSEKIRVLRRPNDTTADYPLYVRFLDGY</sequence>
<dbReference type="Pfam" id="PF24758">
    <property type="entry name" value="LRR_At5g56370"/>
    <property type="match status" value="1"/>
</dbReference>
<reference evidence="2" key="1">
    <citation type="submission" date="2020-01" db="EMBL/GenBank/DDBJ databases">
        <authorList>
            <person name="Mishra B."/>
        </authorList>
    </citation>
    <scope>NUCLEOTIDE SEQUENCE [LARGE SCALE GENOMIC DNA]</scope>
</reference>
<proteinExistence type="predicted"/>
<evidence type="ECO:0000259" key="1">
    <source>
        <dbReference type="PROSITE" id="PS50181"/>
    </source>
</evidence>
<accession>A0A6D2KI83</accession>
<dbReference type="EMBL" id="CACVBM020001507">
    <property type="protein sequence ID" value="CAA7052729.1"/>
    <property type="molecule type" value="Genomic_DNA"/>
</dbReference>
<feature type="domain" description="F-box" evidence="1">
    <location>
        <begin position="21"/>
        <end position="68"/>
    </location>
</feature>
<dbReference type="SMART" id="SM00367">
    <property type="entry name" value="LRR_CC"/>
    <property type="match status" value="4"/>
</dbReference>
<dbReference type="InterPro" id="IPR032675">
    <property type="entry name" value="LRR_dom_sf"/>
</dbReference>
<dbReference type="Gene3D" id="1.20.1280.50">
    <property type="match status" value="1"/>
</dbReference>
<comment type="caution">
    <text evidence="2">The sequence shown here is derived from an EMBL/GenBank/DDBJ whole genome shotgun (WGS) entry which is preliminary data.</text>
</comment>
<dbReference type="SMART" id="SM00256">
    <property type="entry name" value="FBOX"/>
    <property type="match status" value="1"/>
</dbReference>
<gene>
    <name evidence="2" type="ORF">MERR_LOCUS39964</name>
</gene>
<keyword evidence="3" id="KW-1185">Reference proteome</keyword>
<dbReference type="CDD" id="cd22164">
    <property type="entry name" value="F-box_AtSKIP19-like"/>
    <property type="match status" value="1"/>
</dbReference>
<dbReference type="InterPro" id="IPR036047">
    <property type="entry name" value="F-box-like_dom_sf"/>
</dbReference>
<dbReference type="AlphaFoldDB" id="A0A6D2KI83"/>